<dbReference type="RefSeq" id="XP_018284132.1">
    <property type="nucleotide sequence ID" value="XM_018433022.1"/>
</dbReference>
<gene>
    <name evidence="2" type="ORF">PHYBLDRAFT_152891</name>
</gene>
<reference evidence="3" key="1">
    <citation type="submission" date="2015-06" db="EMBL/GenBank/DDBJ databases">
        <title>Expansion of signal transduction pathways in fungi by whole-genome duplication.</title>
        <authorList>
            <consortium name="DOE Joint Genome Institute"/>
            <person name="Corrochano L.M."/>
            <person name="Kuo A."/>
            <person name="Marcet-Houben M."/>
            <person name="Polaino S."/>
            <person name="Salamov A."/>
            <person name="Villalobos J.M."/>
            <person name="Alvarez M.I."/>
            <person name="Avalos J."/>
            <person name="Benito E.P."/>
            <person name="Benoit I."/>
            <person name="Burger G."/>
            <person name="Camino L.P."/>
            <person name="Canovas D."/>
            <person name="Cerda-Olmedo E."/>
            <person name="Cheng J.-F."/>
            <person name="Dominguez A."/>
            <person name="Elias M."/>
            <person name="Eslava A.P."/>
            <person name="Glaser F."/>
            <person name="Grimwood J."/>
            <person name="Gutierrez G."/>
            <person name="Heitman J."/>
            <person name="Henrissat B."/>
            <person name="Iturriaga E.A."/>
            <person name="Lang B.F."/>
            <person name="Lavin J.L."/>
            <person name="Lee S."/>
            <person name="Li W."/>
            <person name="Lindquist E."/>
            <person name="Lopez-Garcia S."/>
            <person name="Luque E.M."/>
            <person name="Marcos A.T."/>
            <person name="Martin J."/>
            <person name="McCluskey K."/>
            <person name="Medina H.R."/>
            <person name="Miralles-Duran A."/>
            <person name="Miyazaki A."/>
            <person name="Munoz-Torres E."/>
            <person name="Oguiza J.A."/>
            <person name="Ohm R."/>
            <person name="Olmedo M."/>
            <person name="Orejas M."/>
            <person name="Ortiz-Castellanos L."/>
            <person name="Pisabarro A.G."/>
            <person name="Rodriguez-Romero J."/>
            <person name="Ruiz-Herrera J."/>
            <person name="Ruiz-Vazquez R."/>
            <person name="Sanz C."/>
            <person name="Schackwitz W."/>
            <person name="Schmutz J."/>
            <person name="Shahriari M."/>
            <person name="Shelest E."/>
            <person name="Silva-Franco F."/>
            <person name="Soanes D."/>
            <person name="Syed K."/>
            <person name="Tagua V.G."/>
            <person name="Talbot N.J."/>
            <person name="Thon M."/>
            <person name="De vries R.P."/>
            <person name="Wiebenga A."/>
            <person name="Yadav J.S."/>
            <person name="Braun E.L."/>
            <person name="Baker S."/>
            <person name="Garre V."/>
            <person name="Horwitz B."/>
            <person name="Torres-Martinez S."/>
            <person name="Idnurm A."/>
            <person name="Herrera-Estrella A."/>
            <person name="Gabaldon T."/>
            <person name="Grigoriev I.V."/>
        </authorList>
    </citation>
    <scope>NUCLEOTIDE SEQUENCE [LARGE SCALE GENOMIC DNA]</scope>
    <source>
        <strain evidence="3">NRRL 1555(-)</strain>
    </source>
</reference>
<evidence type="ECO:0000256" key="1">
    <source>
        <dbReference type="SAM" id="MobiDB-lite"/>
    </source>
</evidence>
<dbReference type="EMBL" id="KV441006">
    <property type="protein sequence ID" value="OAD66092.1"/>
    <property type="molecule type" value="Genomic_DNA"/>
</dbReference>
<keyword evidence="3" id="KW-1185">Reference proteome</keyword>
<dbReference type="VEuPathDB" id="FungiDB:PHYBLDRAFT_152891"/>
<accession>A0A162T3Z5</accession>
<dbReference type="InParanoid" id="A0A162T3Z5"/>
<dbReference type="GeneID" id="28993928"/>
<dbReference type="STRING" id="763407.A0A162T3Z5"/>
<feature type="region of interest" description="Disordered" evidence="1">
    <location>
        <begin position="1"/>
        <end position="29"/>
    </location>
</feature>
<dbReference type="OrthoDB" id="2217172at2759"/>
<name>A0A162T3Z5_PHYB8</name>
<evidence type="ECO:0008006" key="4">
    <source>
        <dbReference type="Google" id="ProtNLM"/>
    </source>
</evidence>
<protein>
    <recommendedName>
        <fullName evidence="4">Homeodomain-like DNA binding domain-containing transcription factor</fullName>
    </recommendedName>
</protein>
<proteinExistence type="predicted"/>
<dbReference type="Proteomes" id="UP000077315">
    <property type="component" value="Unassembled WGS sequence"/>
</dbReference>
<evidence type="ECO:0000313" key="3">
    <source>
        <dbReference type="Proteomes" id="UP000077315"/>
    </source>
</evidence>
<sequence>MSRNADGCGRECSHQRNGTRKQELSVPKSTALCGMPRSTAYELLNKFNASDGTRPSKYTAERDAPRTLQLCFNIITQWRAAGVNYRENCVFVDEASFHIQTIRSHAWPKRRDPTAVKAHR</sequence>
<organism evidence="2 3">
    <name type="scientific">Phycomyces blakesleeanus (strain ATCC 8743b / DSM 1359 / FGSC 10004 / NBRC 33097 / NRRL 1555)</name>
    <dbReference type="NCBI Taxonomy" id="763407"/>
    <lineage>
        <taxon>Eukaryota</taxon>
        <taxon>Fungi</taxon>
        <taxon>Fungi incertae sedis</taxon>
        <taxon>Mucoromycota</taxon>
        <taxon>Mucoromycotina</taxon>
        <taxon>Mucoromycetes</taxon>
        <taxon>Mucorales</taxon>
        <taxon>Phycomycetaceae</taxon>
        <taxon>Phycomyces</taxon>
    </lineage>
</organism>
<dbReference type="AlphaFoldDB" id="A0A162T3Z5"/>
<evidence type="ECO:0000313" key="2">
    <source>
        <dbReference type="EMBL" id="OAD66092.1"/>
    </source>
</evidence>